<evidence type="ECO:0000313" key="2">
    <source>
        <dbReference type="EMBL" id="GIE99141.1"/>
    </source>
</evidence>
<evidence type="ECO:0000313" key="3">
    <source>
        <dbReference type="Proteomes" id="UP000636960"/>
    </source>
</evidence>
<organism evidence="2 3">
    <name type="scientific">Paractinoplanes rishiriensis</name>
    <dbReference type="NCBI Taxonomy" id="1050105"/>
    <lineage>
        <taxon>Bacteria</taxon>
        <taxon>Bacillati</taxon>
        <taxon>Actinomycetota</taxon>
        <taxon>Actinomycetes</taxon>
        <taxon>Micromonosporales</taxon>
        <taxon>Micromonosporaceae</taxon>
        <taxon>Paractinoplanes</taxon>
    </lineage>
</organism>
<sequence>MPGEHRGVDSGGVRRLRPRLAEFAGAVAEQPDPVAVPAQAVEQVENPRPGRPDPLGGGQMQSQRRVQLAGRGFGAALPGHRQQCLPGAAVATHDPVREAAAHHLPKPMTWYAEGRAGRLVELLPAGLGARIGKRSEEVEDHRAHRVMMPSGGAGW</sequence>
<comment type="caution">
    <text evidence="2">The sequence shown here is derived from an EMBL/GenBank/DDBJ whole genome shotgun (WGS) entry which is preliminary data.</text>
</comment>
<reference evidence="2" key="1">
    <citation type="submission" date="2021-01" db="EMBL/GenBank/DDBJ databases">
        <title>Whole genome shotgun sequence of Actinoplanes rishiriensis NBRC 108556.</title>
        <authorList>
            <person name="Komaki H."/>
            <person name="Tamura T."/>
        </authorList>
    </citation>
    <scope>NUCLEOTIDE SEQUENCE</scope>
    <source>
        <strain evidence="2">NBRC 108556</strain>
    </source>
</reference>
<dbReference type="EMBL" id="BOMV01000069">
    <property type="protein sequence ID" value="GIE99141.1"/>
    <property type="molecule type" value="Genomic_DNA"/>
</dbReference>
<proteinExistence type="predicted"/>
<accession>A0A919MTD2</accession>
<dbReference type="Proteomes" id="UP000636960">
    <property type="component" value="Unassembled WGS sequence"/>
</dbReference>
<evidence type="ECO:0000256" key="1">
    <source>
        <dbReference type="SAM" id="MobiDB-lite"/>
    </source>
</evidence>
<name>A0A919MTD2_9ACTN</name>
<protein>
    <submittedName>
        <fullName evidence="2">Uncharacterized protein</fullName>
    </submittedName>
</protein>
<feature type="region of interest" description="Disordered" evidence="1">
    <location>
        <begin position="25"/>
        <end position="63"/>
    </location>
</feature>
<dbReference type="AlphaFoldDB" id="A0A919MTD2"/>
<gene>
    <name evidence="2" type="ORF">Ari01nite_66060</name>
</gene>
<keyword evidence="3" id="KW-1185">Reference proteome</keyword>
<feature type="compositionally biased region" description="Low complexity" evidence="1">
    <location>
        <begin position="26"/>
        <end position="44"/>
    </location>
</feature>